<feature type="domain" description="ABC transmembrane type-1" evidence="10">
    <location>
        <begin position="84"/>
        <end position="298"/>
    </location>
</feature>
<keyword evidence="12" id="KW-1185">Reference proteome</keyword>
<proteinExistence type="inferred from homology"/>
<evidence type="ECO:0000256" key="7">
    <source>
        <dbReference type="ARBA" id="ARBA00023136"/>
    </source>
</evidence>
<dbReference type="Proteomes" id="UP001056336">
    <property type="component" value="Chromosome"/>
</dbReference>
<reference evidence="11" key="1">
    <citation type="journal article" date="2018" name="Int. J. Syst. Evol. Microbiol.">
        <title>Jatrophihabitans telluris sp. nov., isolated from sediment soil of lava forest wetlands and the emended description of the genus Jatrophihabitans.</title>
        <authorList>
            <person name="Lee K.C."/>
            <person name="Suh M.K."/>
            <person name="Eom M.K."/>
            <person name="Kim K.K."/>
            <person name="Kim J.S."/>
            <person name="Kim D.S."/>
            <person name="Ko S.H."/>
            <person name="Shin Y.K."/>
            <person name="Lee J.S."/>
        </authorList>
    </citation>
    <scope>NUCLEOTIDE SEQUENCE</scope>
    <source>
        <strain evidence="11">N237</strain>
    </source>
</reference>
<comment type="subcellular location">
    <subcellularLocation>
        <location evidence="1 8">Cell membrane</location>
        <topology evidence="1 8">Multi-pass membrane protein</topology>
    </subcellularLocation>
</comment>
<feature type="region of interest" description="Disordered" evidence="9">
    <location>
        <begin position="1"/>
        <end position="20"/>
    </location>
</feature>
<evidence type="ECO:0000313" key="11">
    <source>
        <dbReference type="EMBL" id="UQX90028.1"/>
    </source>
</evidence>
<feature type="transmembrane region" description="Helical" evidence="8">
    <location>
        <begin position="178"/>
        <end position="200"/>
    </location>
</feature>
<dbReference type="Pfam" id="PF00528">
    <property type="entry name" value="BPD_transp_1"/>
    <property type="match status" value="1"/>
</dbReference>
<keyword evidence="7 8" id="KW-0472">Membrane</keyword>
<comment type="similarity">
    <text evidence="2">Belongs to the binding-protein-dependent transport system permease family. CysTW subfamily.</text>
</comment>
<keyword evidence="6 8" id="KW-1133">Transmembrane helix</keyword>
<evidence type="ECO:0000256" key="1">
    <source>
        <dbReference type="ARBA" id="ARBA00004651"/>
    </source>
</evidence>
<organism evidence="11 12">
    <name type="scientific">Jatrophihabitans telluris</name>
    <dbReference type="NCBI Taxonomy" id="2038343"/>
    <lineage>
        <taxon>Bacteria</taxon>
        <taxon>Bacillati</taxon>
        <taxon>Actinomycetota</taxon>
        <taxon>Actinomycetes</taxon>
        <taxon>Jatrophihabitantales</taxon>
        <taxon>Jatrophihabitantaceae</taxon>
        <taxon>Jatrophihabitans</taxon>
    </lineage>
</organism>
<feature type="transmembrane region" description="Helical" evidence="8">
    <location>
        <begin position="221"/>
        <end position="243"/>
    </location>
</feature>
<name>A0ABY4R3S9_9ACTN</name>
<dbReference type="PANTHER" id="PTHR42929:SF1">
    <property type="entry name" value="INNER MEMBRANE ABC TRANSPORTER PERMEASE PROTEIN YDCU-RELATED"/>
    <property type="match status" value="1"/>
</dbReference>
<dbReference type="EMBL" id="CP097332">
    <property type="protein sequence ID" value="UQX90028.1"/>
    <property type="molecule type" value="Genomic_DNA"/>
</dbReference>
<dbReference type="PROSITE" id="PS50928">
    <property type="entry name" value="ABC_TM1"/>
    <property type="match status" value="1"/>
</dbReference>
<evidence type="ECO:0000256" key="9">
    <source>
        <dbReference type="SAM" id="MobiDB-lite"/>
    </source>
</evidence>
<dbReference type="Gene3D" id="1.10.3720.10">
    <property type="entry name" value="MetI-like"/>
    <property type="match status" value="1"/>
</dbReference>
<sequence>MTAVAAPAPAQTPAAAPVPTKRRRPSIGVFLLIPGFLWLAVFFLVPLVFLGSQSIQTGTIEEGFKVTWHFGNYSFAFSNFASQFFRSLIYALLATVFSLLIGYPLAYAIAQKAGRFKSLLLVIVIAPFFTSFLLRTLAWQTILSTNGVVFKVFKHTGLLSVTGWLNLTNGNQLLNSPLAVVAGLTYNFLPFMVLPLFANLDRLDPRLLEAGGDLYAAPIKSFWHITLPLSMPGIVAGTLLTFIPAAGDYVNAQLLGNTNTNMIGNVIDGQFLRVLDYPVAAALSVTLMVTIVVLVAVYVSRAGTEELV</sequence>
<keyword evidence="3 8" id="KW-0813">Transport</keyword>
<keyword evidence="5 8" id="KW-0812">Transmembrane</keyword>
<dbReference type="RefSeq" id="WP_249773924.1">
    <property type="nucleotide sequence ID" value="NZ_CP097332.1"/>
</dbReference>
<dbReference type="InterPro" id="IPR035906">
    <property type="entry name" value="MetI-like_sf"/>
</dbReference>
<reference evidence="11" key="2">
    <citation type="submission" date="2022-05" db="EMBL/GenBank/DDBJ databases">
        <authorList>
            <person name="Kim J.-S."/>
            <person name="Lee K."/>
            <person name="Suh M."/>
            <person name="Eom M."/>
            <person name="Kim J.-S."/>
            <person name="Kim D.-S."/>
            <person name="Ko S.-H."/>
            <person name="Shin Y."/>
            <person name="Lee J.-S."/>
        </authorList>
    </citation>
    <scope>NUCLEOTIDE SEQUENCE</scope>
    <source>
        <strain evidence="11">N237</strain>
    </source>
</reference>
<feature type="transmembrane region" description="Helical" evidence="8">
    <location>
        <begin position="279"/>
        <end position="299"/>
    </location>
</feature>
<evidence type="ECO:0000256" key="5">
    <source>
        <dbReference type="ARBA" id="ARBA00022692"/>
    </source>
</evidence>
<feature type="transmembrane region" description="Helical" evidence="8">
    <location>
        <begin position="29"/>
        <end position="49"/>
    </location>
</feature>
<evidence type="ECO:0000256" key="8">
    <source>
        <dbReference type="RuleBase" id="RU363032"/>
    </source>
</evidence>
<feature type="compositionally biased region" description="Low complexity" evidence="9">
    <location>
        <begin position="1"/>
        <end position="19"/>
    </location>
</feature>
<evidence type="ECO:0000313" key="12">
    <source>
        <dbReference type="Proteomes" id="UP001056336"/>
    </source>
</evidence>
<feature type="transmembrane region" description="Helical" evidence="8">
    <location>
        <begin position="88"/>
        <end position="107"/>
    </location>
</feature>
<evidence type="ECO:0000256" key="4">
    <source>
        <dbReference type="ARBA" id="ARBA00022475"/>
    </source>
</evidence>
<evidence type="ECO:0000259" key="10">
    <source>
        <dbReference type="PROSITE" id="PS50928"/>
    </source>
</evidence>
<evidence type="ECO:0000256" key="3">
    <source>
        <dbReference type="ARBA" id="ARBA00022448"/>
    </source>
</evidence>
<keyword evidence="4" id="KW-1003">Cell membrane</keyword>
<dbReference type="PANTHER" id="PTHR42929">
    <property type="entry name" value="INNER MEMBRANE ABC TRANSPORTER PERMEASE PROTEIN YDCU-RELATED-RELATED"/>
    <property type="match status" value="1"/>
</dbReference>
<protein>
    <submittedName>
        <fullName evidence="11">ABC transporter permease</fullName>
    </submittedName>
</protein>
<evidence type="ECO:0000256" key="2">
    <source>
        <dbReference type="ARBA" id="ARBA00007069"/>
    </source>
</evidence>
<dbReference type="InterPro" id="IPR000515">
    <property type="entry name" value="MetI-like"/>
</dbReference>
<accession>A0ABY4R3S9</accession>
<evidence type="ECO:0000256" key="6">
    <source>
        <dbReference type="ARBA" id="ARBA00022989"/>
    </source>
</evidence>
<feature type="transmembrane region" description="Helical" evidence="8">
    <location>
        <begin position="119"/>
        <end position="138"/>
    </location>
</feature>
<gene>
    <name evidence="11" type="ORF">M6D93_08500</name>
</gene>
<dbReference type="CDD" id="cd06261">
    <property type="entry name" value="TM_PBP2"/>
    <property type="match status" value="1"/>
</dbReference>
<dbReference type="SUPFAM" id="SSF161098">
    <property type="entry name" value="MetI-like"/>
    <property type="match status" value="1"/>
</dbReference>